<organism evidence="1 2">
    <name type="scientific">Xanthomarina gelatinilytica</name>
    <dbReference type="NCBI Taxonomy" id="1137281"/>
    <lineage>
        <taxon>Bacteria</taxon>
        <taxon>Pseudomonadati</taxon>
        <taxon>Bacteroidota</taxon>
        <taxon>Flavobacteriia</taxon>
        <taxon>Flavobacteriales</taxon>
        <taxon>Flavobacteriaceae</taxon>
        <taxon>Xanthomarina</taxon>
    </lineage>
</organism>
<name>A0A3D6BYP3_9FLAO</name>
<protein>
    <submittedName>
        <fullName evidence="1">Uncharacterized protein</fullName>
    </submittedName>
</protein>
<evidence type="ECO:0000313" key="2">
    <source>
        <dbReference type="Proteomes" id="UP000263268"/>
    </source>
</evidence>
<gene>
    <name evidence="1" type="ORF">DHV22_16910</name>
</gene>
<reference evidence="1 2" key="1">
    <citation type="journal article" date="2018" name="Nat. Biotechnol.">
        <title>A standardized bacterial taxonomy based on genome phylogeny substantially revises the tree of life.</title>
        <authorList>
            <person name="Parks D.H."/>
            <person name="Chuvochina M."/>
            <person name="Waite D.W."/>
            <person name="Rinke C."/>
            <person name="Skarshewski A."/>
            <person name="Chaumeil P.A."/>
            <person name="Hugenholtz P."/>
        </authorList>
    </citation>
    <scope>NUCLEOTIDE SEQUENCE [LARGE SCALE GENOMIC DNA]</scope>
    <source>
        <strain evidence="1">UBA10227</strain>
    </source>
</reference>
<proteinExistence type="predicted"/>
<dbReference type="AlphaFoldDB" id="A0A3D6BYP3"/>
<evidence type="ECO:0000313" key="1">
    <source>
        <dbReference type="EMBL" id="HCY83155.1"/>
    </source>
</evidence>
<dbReference type="Proteomes" id="UP000263268">
    <property type="component" value="Unassembled WGS sequence"/>
</dbReference>
<comment type="caution">
    <text evidence="1">The sequence shown here is derived from an EMBL/GenBank/DDBJ whole genome shotgun (WGS) entry which is preliminary data.</text>
</comment>
<dbReference type="EMBL" id="DPRK01000270">
    <property type="protein sequence ID" value="HCY83155.1"/>
    <property type="molecule type" value="Genomic_DNA"/>
</dbReference>
<sequence>MTKAITSQRKQLYKLFKYDKETEALHVSHVTNNLGTTAKDLSIDQAAQLIQSLTKNWAVFNINNNQHKYILSLLRQLDWTTIHEKYGVVADMNRLSAFLKSKKSPVPKPLQDMTLQETSKPIVCLESMIIKTYK</sequence>
<accession>A0A3D6BYP3</accession>